<dbReference type="EMBL" id="CP061799">
    <property type="protein sequence ID" value="QTA79738.1"/>
    <property type="molecule type" value="Genomic_DNA"/>
</dbReference>
<dbReference type="CDD" id="cd17040">
    <property type="entry name" value="Ubl_MoaD_like"/>
    <property type="match status" value="1"/>
</dbReference>
<organism evidence="1 2">
    <name type="scientific">Desulfonema limicola</name>
    <dbReference type="NCBI Taxonomy" id="45656"/>
    <lineage>
        <taxon>Bacteria</taxon>
        <taxon>Pseudomonadati</taxon>
        <taxon>Thermodesulfobacteriota</taxon>
        <taxon>Desulfobacteria</taxon>
        <taxon>Desulfobacterales</taxon>
        <taxon>Desulfococcaceae</taxon>
        <taxon>Desulfonema</taxon>
    </lineage>
</organism>
<sequence>MLIHISVKLFATLSQYTPDSSDQYPVKAGSTVSDLVKQLNLPEKDVKLIFVNNKKGMLASVLNNNDRVGLFPPIGGG</sequence>
<dbReference type="SUPFAM" id="SSF54285">
    <property type="entry name" value="MoaD/ThiS"/>
    <property type="match status" value="1"/>
</dbReference>
<gene>
    <name evidence="1" type="ORF">dnl_20160</name>
</gene>
<reference evidence="1" key="1">
    <citation type="journal article" date="2021" name="Microb. Physiol.">
        <title>Proteogenomic Insights into the Physiology of Marine, Sulfate-Reducing, Filamentous Desulfonema limicola and Desulfonema magnum.</title>
        <authorList>
            <person name="Schnaars V."/>
            <person name="Wohlbrand L."/>
            <person name="Scheve S."/>
            <person name="Hinrichs C."/>
            <person name="Reinhardt R."/>
            <person name="Rabus R."/>
        </authorList>
    </citation>
    <scope>NUCLEOTIDE SEQUENCE</scope>
    <source>
        <strain evidence="1">5ac10</strain>
    </source>
</reference>
<dbReference type="RefSeq" id="WP_207691452.1">
    <property type="nucleotide sequence ID" value="NZ_CP061799.1"/>
</dbReference>
<dbReference type="KEGG" id="dli:dnl_20160"/>
<protein>
    <submittedName>
        <fullName evidence="1">Sulfur carrier ThiS/MoaD-like family protein</fullName>
    </submittedName>
</protein>
<accession>A0A975GFZ4</accession>
<proteinExistence type="predicted"/>
<evidence type="ECO:0000313" key="1">
    <source>
        <dbReference type="EMBL" id="QTA79738.1"/>
    </source>
</evidence>
<dbReference type="AlphaFoldDB" id="A0A975GFZ4"/>
<evidence type="ECO:0000313" key="2">
    <source>
        <dbReference type="Proteomes" id="UP000663720"/>
    </source>
</evidence>
<keyword evidence="2" id="KW-1185">Reference proteome</keyword>
<dbReference type="InterPro" id="IPR003749">
    <property type="entry name" value="ThiS/MoaD-like"/>
</dbReference>
<dbReference type="Proteomes" id="UP000663720">
    <property type="component" value="Chromosome"/>
</dbReference>
<dbReference type="Pfam" id="PF02597">
    <property type="entry name" value="ThiS"/>
    <property type="match status" value="1"/>
</dbReference>
<dbReference type="InterPro" id="IPR016155">
    <property type="entry name" value="Mopterin_synth/thiamin_S_b"/>
</dbReference>
<dbReference type="Gene3D" id="3.10.20.30">
    <property type="match status" value="1"/>
</dbReference>
<dbReference type="InterPro" id="IPR012675">
    <property type="entry name" value="Beta-grasp_dom_sf"/>
</dbReference>
<name>A0A975GFZ4_9BACT</name>